<organism evidence="1 2">
    <name type="scientific">Bacillus phage BSP38</name>
    <dbReference type="NCBI Taxonomy" id="2283013"/>
    <lineage>
        <taxon>Viruses</taxon>
        <taxon>Duplodnaviria</taxon>
        <taxon>Heunggongvirae</taxon>
        <taxon>Uroviricota</taxon>
        <taxon>Caudoviricetes</taxon>
        <taxon>Herelleviridae</taxon>
        <taxon>Bastillevirinae</taxon>
        <taxon>Jeonjuvirus</taxon>
        <taxon>Jeonjuvirus BSP38</taxon>
    </lineage>
</organism>
<keyword evidence="2" id="KW-1185">Reference proteome</keyword>
<evidence type="ECO:0000313" key="2">
    <source>
        <dbReference type="Proteomes" id="UP000260425"/>
    </source>
</evidence>
<proteinExistence type="predicted"/>
<evidence type="ECO:0000313" key="1">
    <source>
        <dbReference type="EMBL" id="AXH71062.1"/>
    </source>
</evidence>
<dbReference type="EMBL" id="MH606185">
    <property type="protein sequence ID" value="AXH71062.1"/>
    <property type="molecule type" value="Genomic_DNA"/>
</dbReference>
<protein>
    <submittedName>
        <fullName evidence="1">Uncharacterized protein</fullName>
    </submittedName>
</protein>
<sequence length="188" mass="22110">MNKLRETEIIKAALFTDLTHQKETIRILTEQGKDVSAFREWRDDTEDLYLKFCKKYFDLKVEEEERLANTKRIGVQKKFTFLGHDLEECTLHYIDFNNTDARKEQVGTVNITIKGNARYRRVDIPIHGNGCTHEQYKQDFANCFVRLPRVDNKGRKAEPFTIYLDDFIDGLVTEDELGIKFDYWGEGS</sequence>
<name>A0A345MJN0_BPBSP</name>
<reference evidence="1 2" key="1">
    <citation type="submission" date="2018-07" db="EMBL/GenBank/DDBJ databases">
        <title>Complete nucleotide sequence of Bacillus phage BSP38.</title>
        <authorList>
            <person name="Ghosh K."/>
            <person name="Kim K.-P."/>
        </authorList>
    </citation>
    <scope>NUCLEOTIDE SEQUENCE [LARGE SCALE GENOMIC DNA]</scope>
</reference>
<accession>A0A345MJN0</accession>
<organismHost>
    <name type="scientific">Bacillus subtilis</name>
    <dbReference type="NCBI Taxonomy" id="1423"/>
</organismHost>
<dbReference type="Proteomes" id="UP000260425">
    <property type="component" value="Segment"/>
</dbReference>
<gene>
    <name evidence="1" type="ORF">BSP38_020</name>
</gene>